<dbReference type="InterPro" id="IPR011335">
    <property type="entry name" value="Restrct_endonuc-II-like"/>
</dbReference>
<dbReference type="SUPFAM" id="SSF52980">
    <property type="entry name" value="Restriction endonuclease-like"/>
    <property type="match status" value="1"/>
</dbReference>
<dbReference type="Pfam" id="PF04480">
    <property type="entry name" value="DUF559"/>
    <property type="match status" value="1"/>
</dbReference>
<dbReference type="PANTHER" id="PTHR38590:SF1">
    <property type="entry name" value="BLL0828 PROTEIN"/>
    <property type="match status" value="1"/>
</dbReference>
<dbReference type="PANTHER" id="PTHR38590">
    <property type="entry name" value="BLL0828 PROTEIN"/>
    <property type="match status" value="1"/>
</dbReference>
<evidence type="ECO:0000313" key="4">
    <source>
        <dbReference type="Proteomes" id="UP000503011"/>
    </source>
</evidence>
<dbReference type="Gene3D" id="3.40.960.10">
    <property type="entry name" value="VSR Endonuclease"/>
    <property type="match status" value="1"/>
</dbReference>
<dbReference type="EMBL" id="AP022871">
    <property type="protein sequence ID" value="BCB82940.1"/>
    <property type="molecule type" value="Genomic_DNA"/>
</dbReference>
<keyword evidence="4" id="KW-1185">Reference proteome</keyword>
<gene>
    <name evidence="3" type="ORF">Psuf_002530</name>
</gene>
<evidence type="ECO:0000256" key="1">
    <source>
        <dbReference type="SAM" id="MobiDB-lite"/>
    </source>
</evidence>
<name>A0A6F8YA58_9ACTN</name>
<dbReference type="AlphaFoldDB" id="A0A6F8YA58"/>
<feature type="compositionally biased region" description="Basic and acidic residues" evidence="1">
    <location>
        <begin position="228"/>
        <end position="239"/>
    </location>
</feature>
<organism evidence="3 4">
    <name type="scientific">Phytohabitans suffuscus</name>
    <dbReference type="NCBI Taxonomy" id="624315"/>
    <lineage>
        <taxon>Bacteria</taxon>
        <taxon>Bacillati</taxon>
        <taxon>Actinomycetota</taxon>
        <taxon>Actinomycetes</taxon>
        <taxon>Micromonosporales</taxon>
        <taxon>Micromonosporaceae</taxon>
    </lineage>
</organism>
<sequence length="366" mass="39355">MLGAMVPFSLSELPTDRVVWIKCFHSDDLDRAVADAPPDAPAVIVRRTALTGSPSATVDSILDEMEGLAGQLFPVWLPGAEGIATAAGAALTAVRAIAFAQAADTAQYGNFLADLAAGALAGRGPCTRRHPPEVRASGLAQVLASSFGRPVCALLLQPPNDLDEPGALALVQAAQWLVDHGRLAVWIHAESLPSIDWLPEFTVARPVRDASVSVSGSEPFQAGAAEPIGERPRPRRESSAGKPRRLSVVGKPHPTSRAEVAFEAVLADRPWAAGRAWNHTVRPGPLVNPVRVDLLWKRERCIVEIDGDDHRTAGKYAEDRRRDVMLQLNGYAVLRFTNTQVLDDIENVLALLQQFLANRRRAGKGT</sequence>
<feature type="domain" description="DUF559" evidence="2">
    <location>
        <begin position="292"/>
        <end position="356"/>
    </location>
</feature>
<evidence type="ECO:0000313" key="3">
    <source>
        <dbReference type="EMBL" id="BCB82940.1"/>
    </source>
</evidence>
<dbReference type="KEGG" id="psuu:Psuf_002530"/>
<protein>
    <recommendedName>
        <fullName evidence="2">DUF559 domain-containing protein</fullName>
    </recommendedName>
</protein>
<dbReference type="InterPro" id="IPR047216">
    <property type="entry name" value="Endonuclease_DUF559_bact"/>
</dbReference>
<evidence type="ECO:0000259" key="2">
    <source>
        <dbReference type="Pfam" id="PF04480"/>
    </source>
</evidence>
<dbReference type="InterPro" id="IPR007569">
    <property type="entry name" value="DUF559"/>
</dbReference>
<reference evidence="3 4" key="1">
    <citation type="submission" date="2020-03" db="EMBL/GenBank/DDBJ databases">
        <title>Whole genome shotgun sequence of Phytohabitans suffuscus NBRC 105367.</title>
        <authorList>
            <person name="Komaki H."/>
            <person name="Tamura T."/>
        </authorList>
    </citation>
    <scope>NUCLEOTIDE SEQUENCE [LARGE SCALE GENOMIC DNA]</scope>
    <source>
        <strain evidence="3 4">NBRC 105367</strain>
    </source>
</reference>
<feature type="region of interest" description="Disordered" evidence="1">
    <location>
        <begin position="212"/>
        <end position="251"/>
    </location>
</feature>
<reference evidence="3 4" key="2">
    <citation type="submission" date="2020-03" db="EMBL/GenBank/DDBJ databases">
        <authorList>
            <person name="Ichikawa N."/>
            <person name="Kimura A."/>
            <person name="Kitahashi Y."/>
            <person name="Uohara A."/>
        </authorList>
    </citation>
    <scope>NUCLEOTIDE SEQUENCE [LARGE SCALE GENOMIC DNA]</scope>
    <source>
        <strain evidence="3 4">NBRC 105367</strain>
    </source>
</reference>
<accession>A0A6F8YA58</accession>
<dbReference type="Proteomes" id="UP000503011">
    <property type="component" value="Chromosome"/>
</dbReference>
<proteinExistence type="predicted"/>